<evidence type="ECO:0000256" key="13">
    <source>
        <dbReference type="ARBA" id="ARBA00023052"/>
    </source>
</evidence>
<dbReference type="NCBIfam" id="TIGR00232">
    <property type="entry name" value="tktlase_bact"/>
    <property type="match status" value="1"/>
</dbReference>
<keyword evidence="13 18" id="KW-0786">Thiamine pyrophosphate</keyword>
<dbReference type="FunFam" id="3.40.50.920:FF:000003">
    <property type="entry name" value="Transketolase"/>
    <property type="match status" value="1"/>
</dbReference>
<feature type="active site" description="Proton donor" evidence="16">
    <location>
        <position position="410"/>
    </location>
</feature>
<dbReference type="Pfam" id="PF22613">
    <property type="entry name" value="Transketolase_C_1"/>
    <property type="match status" value="1"/>
</dbReference>
<proteinExistence type="inferred from homology"/>
<comment type="catalytic activity">
    <reaction evidence="14 21">
        <text>D-sedoheptulose 7-phosphate + D-glyceraldehyde 3-phosphate = aldehydo-D-ribose 5-phosphate + D-xylulose 5-phosphate</text>
        <dbReference type="Rhea" id="RHEA:10508"/>
        <dbReference type="ChEBI" id="CHEBI:57483"/>
        <dbReference type="ChEBI" id="CHEBI:57737"/>
        <dbReference type="ChEBI" id="CHEBI:58273"/>
        <dbReference type="ChEBI" id="CHEBI:59776"/>
        <dbReference type="EC" id="2.2.1.1"/>
    </reaction>
</comment>
<feature type="binding site" evidence="18">
    <location>
        <position position="187"/>
    </location>
    <ligand>
        <name>thiamine diphosphate</name>
        <dbReference type="ChEBI" id="CHEBI:58937"/>
    </ligand>
</feature>
<evidence type="ECO:0000256" key="8">
    <source>
        <dbReference type="ARBA" id="ARBA00016662"/>
    </source>
</evidence>
<evidence type="ECO:0000256" key="19">
    <source>
        <dbReference type="PIRSR" id="PIRSR605478-4"/>
    </source>
</evidence>
<evidence type="ECO:0000256" key="2">
    <source>
        <dbReference type="ARBA" id="ARBA00001936"/>
    </source>
</evidence>
<feature type="binding site" evidence="17">
    <location>
        <position position="468"/>
    </location>
    <ligand>
        <name>substrate</name>
    </ligand>
</feature>
<dbReference type="GO" id="GO:0006098">
    <property type="term" value="P:pentose-phosphate shunt"/>
    <property type="evidence" value="ECO:0007669"/>
    <property type="project" value="TreeGrafter"/>
</dbReference>
<reference evidence="23" key="2">
    <citation type="submission" date="2020-09" db="EMBL/GenBank/DDBJ databases">
        <authorList>
            <person name="Sun Q."/>
            <person name="Ohkuma M."/>
        </authorList>
    </citation>
    <scope>NUCLEOTIDE SEQUENCE</scope>
    <source>
        <strain evidence="23">JCM 15325</strain>
    </source>
</reference>
<dbReference type="EC" id="2.2.1.1" evidence="7 15"/>
<dbReference type="InterPro" id="IPR033247">
    <property type="entry name" value="Transketolase_fam"/>
</dbReference>
<dbReference type="InterPro" id="IPR009014">
    <property type="entry name" value="Transketo_C/PFOR_II"/>
</dbReference>
<dbReference type="Pfam" id="PF02779">
    <property type="entry name" value="Transket_pyr"/>
    <property type="match status" value="1"/>
</dbReference>
<evidence type="ECO:0000256" key="16">
    <source>
        <dbReference type="PIRSR" id="PIRSR605478-1"/>
    </source>
</evidence>
<comment type="subunit">
    <text evidence="6 21">Homodimer.</text>
</comment>
<feature type="domain" description="Transketolase-like pyrimidine-binding" evidence="22">
    <location>
        <begin position="353"/>
        <end position="524"/>
    </location>
</feature>
<evidence type="ECO:0000256" key="4">
    <source>
        <dbReference type="ARBA" id="ARBA00002931"/>
    </source>
</evidence>
<dbReference type="Gene3D" id="3.40.50.920">
    <property type="match status" value="1"/>
</dbReference>
<feature type="binding site" evidence="17">
    <location>
        <position position="356"/>
    </location>
    <ligand>
        <name>substrate</name>
    </ligand>
</feature>
<evidence type="ECO:0000256" key="11">
    <source>
        <dbReference type="ARBA" id="ARBA00022837"/>
    </source>
</evidence>
<feature type="binding site" evidence="18">
    <location>
        <position position="263"/>
    </location>
    <ligand>
        <name>thiamine diphosphate</name>
        <dbReference type="ChEBI" id="CHEBI:58937"/>
    </ligand>
</feature>
<name>A0A917S5Y2_9BACL</name>
<dbReference type="AlphaFoldDB" id="A0A917S5Y2"/>
<comment type="cofactor">
    <cofactor evidence="18">
        <name>thiamine diphosphate</name>
        <dbReference type="ChEBI" id="CHEBI:58937"/>
    </cofactor>
    <text evidence="18">Binds 1 thiamine pyrophosphate per subunit. During the reaction, the substrate forms a covalent intermediate with the cofactor.</text>
</comment>
<gene>
    <name evidence="23" type="primary">tkt</name>
    <name evidence="23" type="ORF">GCM10007968_21710</name>
</gene>
<protein>
    <recommendedName>
        <fullName evidence="8 15">Transketolase</fullName>
        <ecNumber evidence="7 15">2.2.1.1</ecNumber>
    </recommendedName>
</protein>
<comment type="similarity">
    <text evidence="5 21">Belongs to the transketolase family.</text>
</comment>
<keyword evidence="9 21" id="KW-0808">Transferase</keyword>
<feature type="site" description="Important for catalytic activity" evidence="20">
    <location>
        <position position="263"/>
    </location>
</feature>
<dbReference type="InterPro" id="IPR005478">
    <property type="entry name" value="Transketolase_bac-like"/>
</dbReference>
<dbReference type="Proteomes" id="UP000654670">
    <property type="component" value="Unassembled WGS sequence"/>
</dbReference>
<dbReference type="CDD" id="cd02012">
    <property type="entry name" value="TPP_TK"/>
    <property type="match status" value="1"/>
</dbReference>
<evidence type="ECO:0000256" key="10">
    <source>
        <dbReference type="ARBA" id="ARBA00022723"/>
    </source>
</evidence>
<evidence type="ECO:0000259" key="22">
    <source>
        <dbReference type="SMART" id="SM00861"/>
    </source>
</evidence>
<evidence type="ECO:0000256" key="21">
    <source>
        <dbReference type="RuleBase" id="RU004996"/>
    </source>
</evidence>
<keyword evidence="24" id="KW-1185">Reference proteome</keyword>
<dbReference type="SUPFAM" id="SSF52518">
    <property type="entry name" value="Thiamin diphosphate-binding fold (THDP-binding)"/>
    <property type="match status" value="2"/>
</dbReference>
<dbReference type="FunFam" id="3.40.50.970:FF:000045">
    <property type="entry name" value="Transketolase"/>
    <property type="match status" value="1"/>
</dbReference>
<organism evidence="23 24">
    <name type="scientific">Sporolactobacillus putidus</name>
    <dbReference type="NCBI Taxonomy" id="492735"/>
    <lineage>
        <taxon>Bacteria</taxon>
        <taxon>Bacillati</taxon>
        <taxon>Bacillota</taxon>
        <taxon>Bacilli</taxon>
        <taxon>Bacillales</taxon>
        <taxon>Sporolactobacillaceae</taxon>
        <taxon>Sporolactobacillus</taxon>
    </lineage>
</organism>
<keyword evidence="10 19" id="KW-0479">Metal-binding</keyword>
<feature type="binding site" evidence="19">
    <location>
        <position position="157"/>
    </location>
    <ligand>
        <name>Mg(2+)</name>
        <dbReference type="ChEBI" id="CHEBI:18420"/>
    </ligand>
</feature>
<reference evidence="23" key="1">
    <citation type="journal article" date="2014" name="Int. J. Syst. Evol. Microbiol.">
        <title>Complete genome sequence of Corynebacterium casei LMG S-19264T (=DSM 44701T), isolated from a smear-ripened cheese.</title>
        <authorList>
            <consortium name="US DOE Joint Genome Institute (JGI-PGF)"/>
            <person name="Walter F."/>
            <person name="Albersmeier A."/>
            <person name="Kalinowski J."/>
            <person name="Ruckert C."/>
        </authorList>
    </citation>
    <scope>NUCLEOTIDE SEQUENCE</scope>
    <source>
        <strain evidence="23">JCM 15325</strain>
    </source>
</reference>
<evidence type="ECO:0000256" key="3">
    <source>
        <dbReference type="ARBA" id="ARBA00001941"/>
    </source>
</evidence>
<dbReference type="PROSITE" id="PS00802">
    <property type="entry name" value="TRANSKETOLASE_2"/>
    <property type="match status" value="1"/>
</dbReference>
<dbReference type="InterPro" id="IPR029061">
    <property type="entry name" value="THDP-binding"/>
</dbReference>
<dbReference type="InterPro" id="IPR020826">
    <property type="entry name" value="Transketolase_BS"/>
</dbReference>
<comment type="cofactor">
    <cofactor evidence="1">
        <name>Ca(2+)</name>
        <dbReference type="ChEBI" id="CHEBI:29108"/>
    </cofactor>
</comment>
<dbReference type="CDD" id="cd07033">
    <property type="entry name" value="TPP_PYR_DXS_TK_like"/>
    <property type="match status" value="1"/>
</dbReference>
<dbReference type="SMART" id="SM00861">
    <property type="entry name" value="Transket_pyr"/>
    <property type="match status" value="1"/>
</dbReference>
<feature type="binding site" evidence="17">
    <location>
        <position position="28"/>
    </location>
    <ligand>
        <name>substrate</name>
    </ligand>
</feature>
<feature type="binding site" evidence="18">
    <location>
        <position position="68"/>
    </location>
    <ligand>
        <name>thiamine diphosphate</name>
        <dbReference type="ChEBI" id="CHEBI:58937"/>
    </ligand>
</feature>
<dbReference type="PANTHER" id="PTHR43522">
    <property type="entry name" value="TRANSKETOLASE"/>
    <property type="match status" value="1"/>
</dbReference>
<feature type="binding site" evidence="17">
    <location>
        <position position="383"/>
    </location>
    <ligand>
        <name>substrate</name>
    </ligand>
</feature>
<comment type="cofactor">
    <cofactor evidence="3">
        <name>Co(2+)</name>
        <dbReference type="ChEBI" id="CHEBI:48828"/>
    </cofactor>
</comment>
<evidence type="ECO:0000256" key="6">
    <source>
        <dbReference type="ARBA" id="ARBA00011738"/>
    </source>
</evidence>
<comment type="cofactor">
    <cofactor evidence="2">
        <name>Mn(2+)</name>
        <dbReference type="ChEBI" id="CHEBI:29035"/>
    </cofactor>
</comment>
<dbReference type="Pfam" id="PF00456">
    <property type="entry name" value="Transketolase_N"/>
    <property type="match status" value="1"/>
</dbReference>
<evidence type="ECO:0000256" key="17">
    <source>
        <dbReference type="PIRSR" id="PIRSR605478-2"/>
    </source>
</evidence>
<evidence type="ECO:0000256" key="12">
    <source>
        <dbReference type="ARBA" id="ARBA00022842"/>
    </source>
</evidence>
<accession>A0A917S5Y2</accession>
<dbReference type="InterPro" id="IPR049557">
    <property type="entry name" value="Transketolase_CS"/>
</dbReference>
<feature type="site" description="Important for catalytic activity" evidence="20">
    <location>
        <position position="28"/>
    </location>
</feature>
<evidence type="ECO:0000256" key="5">
    <source>
        <dbReference type="ARBA" id="ARBA00007131"/>
    </source>
</evidence>
<comment type="cofactor">
    <cofactor evidence="19">
        <name>Mg(2+)</name>
        <dbReference type="ChEBI" id="CHEBI:18420"/>
    </cofactor>
    <text evidence="19">Binds 1 Mg(2+) ion per subunit. Can also utilize other divalent metal cations, such as Ca(2+), Mn(2+) and Co(2+).</text>
</comment>
<evidence type="ECO:0000256" key="15">
    <source>
        <dbReference type="NCBIfam" id="TIGR00232"/>
    </source>
</evidence>
<keyword evidence="11 21" id="KW-0106">Calcium</keyword>
<feature type="binding site" evidence="18">
    <location>
        <position position="436"/>
    </location>
    <ligand>
        <name>thiamine diphosphate</name>
        <dbReference type="ChEBI" id="CHEBI:58937"/>
    </ligand>
</feature>
<dbReference type="PANTHER" id="PTHR43522:SF2">
    <property type="entry name" value="TRANSKETOLASE 1-RELATED"/>
    <property type="match status" value="1"/>
</dbReference>
<dbReference type="GO" id="GO:0005829">
    <property type="term" value="C:cytosol"/>
    <property type="evidence" value="ECO:0007669"/>
    <property type="project" value="TreeGrafter"/>
</dbReference>
<comment type="caution">
    <text evidence="23">The sequence shown here is derived from an EMBL/GenBank/DDBJ whole genome shotgun (WGS) entry which is preliminary data.</text>
</comment>
<keyword evidence="12 19" id="KW-0460">Magnesium</keyword>
<comment type="cofactor">
    <cofactor evidence="21">
        <name>Mg(2+)</name>
        <dbReference type="ChEBI" id="CHEBI:18420"/>
    </cofactor>
    <cofactor evidence="21">
        <name>Ca(2+)</name>
        <dbReference type="ChEBI" id="CHEBI:29108"/>
    </cofactor>
    <cofactor evidence="21">
        <name>Mn(2+)</name>
        <dbReference type="ChEBI" id="CHEBI:29035"/>
    </cofactor>
    <cofactor evidence="21">
        <name>Co(2+)</name>
        <dbReference type="ChEBI" id="CHEBI:48828"/>
    </cofactor>
    <text evidence="21">Binds 1 Mg(2+) ion per subunit. Can also utilize other divalent metal cations, such as Ca(2+), Mn(2+) and Co(2+).</text>
</comment>
<comment type="function">
    <text evidence="4 21">Catalyzes the transfer of a two-carbon ketol group from a ketose donor to an aldose acceptor, via a covalent intermediate with the cofactor thiamine pyrophosphate.</text>
</comment>
<dbReference type="InterPro" id="IPR005474">
    <property type="entry name" value="Transketolase_N"/>
</dbReference>
<dbReference type="PROSITE" id="PS00801">
    <property type="entry name" value="TRANSKETOLASE_1"/>
    <property type="match status" value="1"/>
</dbReference>
<evidence type="ECO:0000256" key="7">
    <source>
        <dbReference type="ARBA" id="ARBA00013152"/>
    </source>
</evidence>
<feature type="binding site" evidence="17">
    <location>
        <position position="460"/>
    </location>
    <ligand>
        <name>substrate</name>
    </ligand>
</feature>
<feature type="binding site" evidence="19">
    <location>
        <position position="187"/>
    </location>
    <ligand>
        <name>Mg(2+)</name>
        <dbReference type="ChEBI" id="CHEBI:18420"/>
    </ligand>
</feature>
<feature type="binding site" evidence="18">
    <location>
        <begin position="116"/>
        <end position="118"/>
    </location>
    <ligand>
        <name>thiamine diphosphate</name>
        <dbReference type="ChEBI" id="CHEBI:58937"/>
    </ligand>
</feature>
<dbReference type="InterPro" id="IPR005475">
    <property type="entry name" value="Transketolase-like_Pyr-bd"/>
</dbReference>
<dbReference type="RefSeq" id="WP_188803241.1">
    <property type="nucleotide sequence ID" value="NZ_BMOK01000009.1"/>
</dbReference>
<evidence type="ECO:0000256" key="9">
    <source>
        <dbReference type="ARBA" id="ARBA00022679"/>
    </source>
</evidence>
<evidence type="ECO:0000313" key="23">
    <source>
        <dbReference type="EMBL" id="GGL57345.1"/>
    </source>
</evidence>
<evidence type="ECO:0000313" key="24">
    <source>
        <dbReference type="Proteomes" id="UP000654670"/>
    </source>
</evidence>
<evidence type="ECO:0000256" key="18">
    <source>
        <dbReference type="PIRSR" id="PIRSR605478-3"/>
    </source>
</evidence>
<sequence length="672" mass="72625">MSKSTDQLAVDAIRTLSIDMINKANSGHPGLPMGAAPMAYTLWSRIMTHHPANPKWFNRDRFVLSAGHGSALLYSLLHLFGYGLTIDDLKQFRQLGSQTPGHPEYGHTAGVEATTGPLGQGFAMATGMAMAEAHLAGKYNKPAYPVVDHYTYVLCGDGDLMEGVTSEAASLAGHLKLGKLIVLYDSNRISLDGGTDMAFTENVRQRFRAYGWQTLSVENGNSLDGVEQALKAAKEDVHHPSLIEVRTVIGYGAPDVEGTHNVHGSPIGDKEAAIAKKGYGWNYAPFTVPDEVYRKCSEAGKRGSEAEDQWHALLQDYATAYPAESRELIAAIKGTLPADYDQELPDYPTGTKGATRKLSGDVLQTLNQSIGNLFGGAADLFSSVKTYLNGEGDFQPGHYAKSNIWFGVREFAMAGAVNGMTLHGGVRAYGSTFFVFSDYLKPALRLAALMKIPSTFVFTHDSIAVGEDGPTHEPVEQLAGLRAIPNLNVLRPADAVETREAWKLAMESTETPTVLVLTRQNTTTYAGEVQEAPKGVKRGGYVVSPADETRAEDGILIASGSEVGLAIEAQQQLAAEKVNVRVVSLPCFALFDTQSKAYQERVLPPNLKKRIGIEMASSFGWDRYVGPEGAFVTIDRFGASGKGSEVTETYGFTPEHVASVFTESLEKQVSKR</sequence>
<evidence type="ECO:0000256" key="20">
    <source>
        <dbReference type="PIRSR" id="PIRSR605478-5"/>
    </source>
</evidence>
<feature type="binding site" evidence="17">
    <location>
        <position position="519"/>
    </location>
    <ligand>
        <name>substrate</name>
    </ligand>
</feature>
<evidence type="ECO:0000256" key="1">
    <source>
        <dbReference type="ARBA" id="ARBA00001913"/>
    </source>
</evidence>
<feature type="binding site" evidence="19">
    <location>
        <position position="189"/>
    </location>
    <ligand>
        <name>Mg(2+)</name>
        <dbReference type="ChEBI" id="CHEBI:18420"/>
    </ligand>
</feature>
<dbReference type="Gene3D" id="3.40.50.970">
    <property type="match status" value="2"/>
</dbReference>
<feature type="binding site" evidence="18">
    <location>
        <position position="158"/>
    </location>
    <ligand>
        <name>thiamine diphosphate</name>
        <dbReference type="ChEBI" id="CHEBI:58937"/>
    </ligand>
</feature>
<dbReference type="GO" id="GO:0004802">
    <property type="term" value="F:transketolase activity"/>
    <property type="evidence" value="ECO:0007669"/>
    <property type="project" value="UniProtKB-UniRule"/>
</dbReference>
<evidence type="ECO:0000256" key="14">
    <source>
        <dbReference type="ARBA" id="ARBA00049473"/>
    </source>
</evidence>
<feature type="binding site" evidence="17">
    <location>
        <position position="263"/>
    </location>
    <ligand>
        <name>substrate</name>
    </ligand>
</feature>
<dbReference type="EMBL" id="BMOK01000009">
    <property type="protein sequence ID" value="GGL57345.1"/>
    <property type="molecule type" value="Genomic_DNA"/>
</dbReference>
<feature type="binding site" evidence="17">
    <location>
        <position position="472"/>
    </location>
    <ligand>
        <name>substrate</name>
    </ligand>
</feature>
<dbReference type="SUPFAM" id="SSF52922">
    <property type="entry name" value="TK C-terminal domain-like"/>
    <property type="match status" value="1"/>
</dbReference>
<dbReference type="FunFam" id="3.40.50.970:FF:000004">
    <property type="entry name" value="Transketolase"/>
    <property type="match status" value="1"/>
</dbReference>
<dbReference type="GO" id="GO:0046872">
    <property type="term" value="F:metal ion binding"/>
    <property type="evidence" value="ECO:0007669"/>
    <property type="project" value="UniProtKB-KW"/>
</dbReference>
<dbReference type="InterPro" id="IPR055152">
    <property type="entry name" value="Transketolase-like_C_2"/>
</dbReference>